<keyword evidence="14" id="KW-1185">Reference proteome</keyword>
<evidence type="ECO:0000256" key="11">
    <source>
        <dbReference type="RuleBase" id="RU000634"/>
    </source>
</evidence>
<feature type="transmembrane region" description="Helical" evidence="11">
    <location>
        <begin position="230"/>
        <end position="246"/>
    </location>
</feature>
<dbReference type="GO" id="GO:0006621">
    <property type="term" value="P:protein retention in ER lumen"/>
    <property type="evidence" value="ECO:0007669"/>
    <property type="project" value="InterPro"/>
</dbReference>
<evidence type="ECO:0000313" key="14">
    <source>
        <dbReference type="Proteomes" id="UP000267821"/>
    </source>
</evidence>
<evidence type="ECO:0000256" key="6">
    <source>
        <dbReference type="ARBA" id="ARBA00022892"/>
    </source>
</evidence>
<accession>A0A3N4M089</accession>
<keyword evidence="9 11" id="KW-0472">Membrane</keyword>
<organism evidence="13 14">
    <name type="scientific">Terfezia boudieri ATCC MYA-4762</name>
    <dbReference type="NCBI Taxonomy" id="1051890"/>
    <lineage>
        <taxon>Eukaryota</taxon>
        <taxon>Fungi</taxon>
        <taxon>Dikarya</taxon>
        <taxon>Ascomycota</taxon>
        <taxon>Pezizomycotina</taxon>
        <taxon>Pezizomycetes</taxon>
        <taxon>Pezizales</taxon>
        <taxon>Pezizaceae</taxon>
        <taxon>Terfezia</taxon>
    </lineage>
</organism>
<dbReference type="PROSITE" id="PS00951">
    <property type="entry name" value="ER_LUMEN_RECEPTOR_1"/>
    <property type="match status" value="1"/>
</dbReference>
<evidence type="ECO:0000256" key="3">
    <source>
        <dbReference type="ARBA" id="ARBA00022448"/>
    </source>
</evidence>
<dbReference type="GO" id="GO:0046923">
    <property type="term" value="F:ER retention sequence binding"/>
    <property type="evidence" value="ECO:0007669"/>
    <property type="project" value="InterPro"/>
</dbReference>
<evidence type="ECO:0000256" key="1">
    <source>
        <dbReference type="ARBA" id="ARBA00004477"/>
    </source>
</evidence>
<reference evidence="13 14" key="1">
    <citation type="journal article" date="2018" name="Nat. Ecol. Evol.">
        <title>Pezizomycetes genomes reveal the molecular basis of ectomycorrhizal truffle lifestyle.</title>
        <authorList>
            <person name="Murat C."/>
            <person name="Payen T."/>
            <person name="Noel B."/>
            <person name="Kuo A."/>
            <person name="Morin E."/>
            <person name="Chen J."/>
            <person name="Kohler A."/>
            <person name="Krizsan K."/>
            <person name="Balestrini R."/>
            <person name="Da Silva C."/>
            <person name="Montanini B."/>
            <person name="Hainaut M."/>
            <person name="Levati E."/>
            <person name="Barry K.W."/>
            <person name="Belfiori B."/>
            <person name="Cichocki N."/>
            <person name="Clum A."/>
            <person name="Dockter R.B."/>
            <person name="Fauchery L."/>
            <person name="Guy J."/>
            <person name="Iotti M."/>
            <person name="Le Tacon F."/>
            <person name="Lindquist E.A."/>
            <person name="Lipzen A."/>
            <person name="Malagnac F."/>
            <person name="Mello A."/>
            <person name="Molinier V."/>
            <person name="Miyauchi S."/>
            <person name="Poulain J."/>
            <person name="Riccioni C."/>
            <person name="Rubini A."/>
            <person name="Sitrit Y."/>
            <person name="Splivallo R."/>
            <person name="Traeger S."/>
            <person name="Wang M."/>
            <person name="Zifcakova L."/>
            <person name="Wipf D."/>
            <person name="Zambonelli A."/>
            <person name="Paolocci F."/>
            <person name="Nowrousian M."/>
            <person name="Ottonello S."/>
            <person name="Baldrian P."/>
            <person name="Spatafora J.W."/>
            <person name="Henrissat B."/>
            <person name="Nagy L.G."/>
            <person name="Aury J.M."/>
            <person name="Wincker P."/>
            <person name="Grigoriev I.V."/>
            <person name="Bonfante P."/>
            <person name="Martin F.M."/>
        </authorList>
    </citation>
    <scope>NUCLEOTIDE SEQUENCE [LARGE SCALE GENOMIC DNA]</scope>
    <source>
        <strain evidence="13 14">ATCC MYA-4762</strain>
    </source>
</reference>
<feature type="transmembrane region" description="Helical" evidence="11">
    <location>
        <begin position="283"/>
        <end position="300"/>
    </location>
</feature>
<feature type="transmembrane region" description="Helical" evidence="11">
    <location>
        <begin position="194"/>
        <end position="210"/>
    </location>
</feature>
<dbReference type="EMBL" id="ML121535">
    <property type="protein sequence ID" value="RPB26341.1"/>
    <property type="molecule type" value="Genomic_DNA"/>
</dbReference>
<protein>
    <recommendedName>
        <fullName evidence="11">ER lumen protein-retaining receptor</fullName>
    </recommendedName>
</protein>
<dbReference type="Proteomes" id="UP000267821">
    <property type="component" value="Unassembled WGS sequence"/>
</dbReference>
<keyword evidence="7 11" id="KW-0653">Protein transport</keyword>
<dbReference type="OrthoDB" id="7694678at2759"/>
<evidence type="ECO:0000256" key="4">
    <source>
        <dbReference type="ARBA" id="ARBA00022692"/>
    </source>
</evidence>
<keyword evidence="5 11" id="KW-0256">Endoplasmic reticulum</keyword>
<dbReference type="PANTHER" id="PTHR10585">
    <property type="entry name" value="ER LUMEN PROTEIN RETAINING RECEPTOR"/>
    <property type="match status" value="1"/>
</dbReference>
<dbReference type="GO" id="GO:0005789">
    <property type="term" value="C:endoplasmic reticulum membrane"/>
    <property type="evidence" value="ECO:0007669"/>
    <property type="project" value="UniProtKB-SubCell"/>
</dbReference>
<keyword evidence="3 11" id="KW-0813">Transport</keyword>
<dbReference type="FunCoup" id="A0A3N4M089">
    <property type="interactions" value="355"/>
</dbReference>
<evidence type="ECO:0000256" key="9">
    <source>
        <dbReference type="ARBA" id="ARBA00023136"/>
    </source>
</evidence>
<keyword evidence="6" id="KW-0931">ER-Golgi transport</keyword>
<dbReference type="GO" id="GO:0015031">
    <property type="term" value="P:protein transport"/>
    <property type="evidence" value="ECO:0007669"/>
    <property type="project" value="UniProtKB-KW"/>
</dbReference>
<evidence type="ECO:0000256" key="8">
    <source>
        <dbReference type="ARBA" id="ARBA00022989"/>
    </source>
</evidence>
<keyword evidence="12" id="KW-0732">Signal</keyword>
<dbReference type="PROSITE" id="PS00952">
    <property type="entry name" value="ER_LUMEN_RECEPTOR_2"/>
    <property type="match status" value="1"/>
</dbReference>
<evidence type="ECO:0000313" key="13">
    <source>
        <dbReference type="EMBL" id="RPB26341.1"/>
    </source>
</evidence>
<sequence length="345" mass="39350">MFLSIASLVAGCMPLFQLGSCCRNLKLVASRPAAASAIRREQWELSCGRVLISYRAASTACIQQYSTNKHLRPSFSLPQGIAPAFPICRKGRSVLLKGTVFRGITTNQYDQRSIFRPTYPPVPPATTTNNVTHSFDIVVADLSHLLSIFILLHKMYLTKSCAGISFKSQALYLLVYVTRYLDLFWTFNKSHYNSVLKIVFISASAYTLYLMKNEYRPTHDPNIDTFKSRYLLAGAAVLAIIFPYKYTPAELLWTFSIWLESVAILPQLFMVQRTGEAETITTHYLFALGIYRALYIPNWLWRYFVKGYTDPIAVLAGLVQTALYCDFFYIYWTKVMKGKKFELPV</sequence>
<dbReference type="Pfam" id="PF00810">
    <property type="entry name" value="ER_lumen_recept"/>
    <property type="match status" value="1"/>
</dbReference>
<feature type="chain" id="PRO_5018327517" description="ER lumen protein-retaining receptor" evidence="12">
    <location>
        <begin position="22"/>
        <end position="345"/>
    </location>
</feature>
<proteinExistence type="inferred from homology"/>
<dbReference type="GO" id="GO:0016192">
    <property type="term" value="P:vesicle-mediated transport"/>
    <property type="evidence" value="ECO:0007669"/>
    <property type="project" value="UniProtKB-KW"/>
</dbReference>
<evidence type="ECO:0000256" key="10">
    <source>
        <dbReference type="ARBA" id="ARBA00023170"/>
    </source>
</evidence>
<feature type="signal peptide" evidence="12">
    <location>
        <begin position="1"/>
        <end position="21"/>
    </location>
</feature>
<dbReference type="AlphaFoldDB" id="A0A3N4M089"/>
<dbReference type="InParanoid" id="A0A3N4M089"/>
<dbReference type="PRINTS" id="PR00660">
    <property type="entry name" value="ERLUMENR"/>
</dbReference>
<gene>
    <name evidence="13" type="ORF">L211DRAFT_711540</name>
</gene>
<dbReference type="InterPro" id="IPR000133">
    <property type="entry name" value="ER_ret_rcpt"/>
</dbReference>
<comment type="subcellular location">
    <subcellularLocation>
        <location evidence="1 11">Endoplasmic reticulum membrane</location>
        <topology evidence="1 11">Multi-pass membrane protein</topology>
    </subcellularLocation>
</comment>
<dbReference type="STRING" id="1051890.A0A3N4M089"/>
<keyword evidence="8 11" id="KW-1133">Transmembrane helix</keyword>
<evidence type="ECO:0000256" key="12">
    <source>
        <dbReference type="SAM" id="SignalP"/>
    </source>
</evidence>
<evidence type="ECO:0000256" key="7">
    <source>
        <dbReference type="ARBA" id="ARBA00022927"/>
    </source>
</evidence>
<feature type="transmembrane region" description="Helical" evidence="11">
    <location>
        <begin position="252"/>
        <end position="271"/>
    </location>
</feature>
<comment type="caution">
    <text evidence="11">Lacks conserved residue(s) required for the propagation of feature annotation.</text>
</comment>
<evidence type="ECO:0000256" key="2">
    <source>
        <dbReference type="ARBA" id="ARBA00010120"/>
    </source>
</evidence>
<feature type="transmembrane region" description="Helical" evidence="11">
    <location>
        <begin position="312"/>
        <end position="332"/>
    </location>
</feature>
<comment type="similarity">
    <text evidence="2 11">Belongs to the ERD2 family.</text>
</comment>
<name>A0A3N4M089_9PEZI</name>
<evidence type="ECO:0000256" key="5">
    <source>
        <dbReference type="ARBA" id="ARBA00022824"/>
    </source>
</evidence>
<keyword evidence="4 11" id="KW-0812">Transmembrane</keyword>
<keyword evidence="10 11" id="KW-0675">Receptor</keyword>